<keyword evidence="3" id="KW-1185">Reference proteome</keyword>
<feature type="chain" id="PRO_5044495261" evidence="1">
    <location>
        <begin position="20"/>
        <end position="170"/>
    </location>
</feature>
<accession>A0AB94IBK1</accession>
<proteinExistence type="predicted"/>
<evidence type="ECO:0000313" key="3">
    <source>
        <dbReference type="Proteomes" id="UP000506160"/>
    </source>
</evidence>
<evidence type="ECO:0000256" key="1">
    <source>
        <dbReference type="SAM" id="SignalP"/>
    </source>
</evidence>
<dbReference type="EMBL" id="AWGA01000065">
    <property type="protein sequence ID" value="TEA26783.1"/>
    <property type="molecule type" value="Genomic_DNA"/>
</dbReference>
<gene>
    <name evidence="2" type="ORF">O970_06900</name>
</gene>
<name>A0AB94IBK1_9GAMM</name>
<organism evidence="2 3">
    <name type="scientific">Candidatus Schmidhempelia bombi str. Bimp</name>
    <dbReference type="NCBI Taxonomy" id="1387197"/>
    <lineage>
        <taxon>Bacteria</taxon>
        <taxon>Pseudomonadati</taxon>
        <taxon>Pseudomonadota</taxon>
        <taxon>Gammaproteobacteria</taxon>
        <taxon>Orbales</taxon>
        <taxon>Orbaceae</taxon>
        <taxon>Candidatus Schmidhempelia</taxon>
    </lineage>
</organism>
<keyword evidence="1" id="KW-0732">Signal</keyword>
<feature type="signal peptide" evidence="1">
    <location>
        <begin position="1"/>
        <end position="19"/>
    </location>
</feature>
<dbReference type="RefSeq" id="WP_024496389.1">
    <property type="nucleotide sequence ID" value="NZ_AWGA01000065.1"/>
</dbReference>
<comment type="caution">
    <text evidence="2">The sequence shown here is derived from an EMBL/GenBank/DDBJ whole genome shotgun (WGS) entry which is preliminary data.</text>
</comment>
<sequence length="170" mass="19866">MSKKLLAIFIFFLSFTCYATDSDIEKKFGDWNLSISQNKLTDEMNYFLTTEELNNENSPFDKKYYVFTCAKNKLTEFIFIENLIIPNGQRGKLDFRIDKEKPFQREVISMYASLQNRHITAQDIEQLKGREKLFIHANMPNNFIDDMNFSLKGFDEAIRPLLVACNISAS</sequence>
<evidence type="ECO:0000313" key="2">
    <source>
        <dbReference type="EMBL" id="TEA26783.1"/>
    </source>
</evidence>
<dbReference type="AlphaFoldDB" id="A0AB94IBK1"/>
<protein>
    <submittedName>
        <fullName evidence="2">Uncharacterized protein</fullName>
    </submittedName>
</protein>
<dbReference type="Proteomes" id="UP000506160">
    <property type="component" value="Unassembled WGS sequence"/>
</dbReference>
<reference evidence="2 3" key="1">
    <citation type="journal article" date="2014" name="Appl. Environ. Microbiol.">
        <title>Genomic features of a bumble bee symbiont reflect its host environment.</title>
        <authorList>
            <person name="Martinson V.G."/>
            <person name="Magoc T."/>
            <person name="Koch H."/>
            <person name="Salzberg S.L."/>
            <person name="Moran N.A."/>
        </authorList>
    </citation>
    <scope>NUCLEOTIDE SEQUENCE [LARGE SCALE GENOMIC DNA]</scope>
    <source>
        <strain evidence="2 3">Bimp</strain>
    </source>
</reference>